<evidence type="ECO:0000256" key="3">
    <source>
        <dbReference type="ARBA" id="ARBA00022989"/>
    </source>
</evidence>
<dbReference type="PANTHER" id="PTHR31234">
    <property type="entry name" value="LATE EMBRYOGENESIS ABUNDANT (LEA) HYDROXYPROLINE-RICH GLYCOPROTEIN FAMILY"/>
    <property type="match status" value="1"/>
</dbReference>
<organism evidence="7 8">
    <name type="scientific">Stylosanthes scabra</name>
    <dbReference type="NCBI Taxonomy" id="79078"/>
    <lineage>
        <taxon>Eukaryota</taxon>
        <taxon>Viridiplantae</taxon>
        <taxon>Streptophyta</taxon>
        <taxon>Embryophyta</taxon>
        <taxon>Tracheophyta</taxon>
        <taxon>Spermatophyta</taxon>
        <taxon>Magnoliopsida</taxon>
        <taxon>eudicotyledons</taxon>
        <taxon>Gunneridae</taxon>
        <taxon>Pentapetalae</taxon>
        <taxon>rosids</taxon>
        <taxon>fabids</taxon>
        <taxon>Fabales</taxon>
        <taxon>Fabaceae</taxon>
        <taxon>Papilionoideae</taxon>
        <taxon>50 kb inversion clade</taxon>
        <taxon>dalbergioids sensu lato</taxon>
        <taxon>Dalbergieae</taxon>
        <taxon>Pterocarpus clade</taxon>
        <taxon>Stylosanthes</taxon>
    </lineage>
</organism>
<dbReference type="PANTHER" id="PTHR31234:SF2">
    <property type="entry name" value="OS05G0199100 PROTEIN"/>
    <property type="match status" value="1"/>
</dbReference>
<dbReference type="InterPro" id="IPR044839">
    <property type="entry name" value="NDR1-like"/>
</dbReference>
<keyword evidence="3 5" id="KW-1133">Transmembrane helix</keyword>
<dbReference type="Pfam" id="PF03168">
    <property type="entry name" value="LEA_2"/>
    <property type="match status" value="1"/>
</dbReference>
<comment type="caution">
    <text evidence="7">The sequence shown here is derived from an EMBL/GenBank/DDBJ whole genome shotgun (WGS) entry which is preliminary data.</text>
</comment>
<keyword evidence="8" id="KW-1185">Reference proteome</keyword>
<evidence type="ECO:0000313" key="7">
    <source>
        <dbReference type="EMBL" id="MED6158887.1"/>
    </source>
</evidence>
<dbReference type="InterPro" id="IPR004864">
    <property type="entry name" value="LEA_2"/>
</dbReference>
<evidence type="ECO:0000256" key="5">
    <source>
        <dbReference type="SAM" id="Phobius"/>
    </source>
</evidence>
<accession>A0ABU6UCB7</accession>
<evidence type="ECO:0000256" key="1">
    <source>
        <dbReference type="ARBA" id="ARBA00004167"/>
    </source>
</evidence>
<sequence length="268" mass="29735">MERQQDFHESGDDANDDRAISTLVLPLPPAQWQRNQDTYIVQFPKDQVYHVPPPENALIAQRLRNPTKPKKKECDCSCWPCCSSRLFITIAITIISIAAVVSITLGTLYLIYKPVKPEFEVTHISAKGVRGVPGKNSAPQRPQYVITLRAHNPNKKLGLEYAKDADISLTSFDNTKVATGKSFPALKQVKGNSTEVNIHLAGTSGALFRELQKWSQDEVSLDLDMGVWLQMRSGRAKTAPFKSNIACKIIVSNLGNNTNILSQDCNTD</sequence>
<evidence type="ECO:0000256" key="4">
    <source>
        <dbReference type="ARBA" id="ARBA00023136"/>
    </source>
</evidence>
<dbReference type="Proteomes" id="UP001341840">
    <property type="component" value="Unassembled WGS sequence"/>
</dbReference>
<feature type="domain" description="Late embryogenesis abundant protein LEA-2 subgroup" evidence="6">
    <location>
        <begin position="147"/>
        <end position="243"/>
    </location>
</feature>
<reference evidence="7 8" key="1">
    <citation type="journal article" date="2023" name="Plants (Basel)">
        <title>Bridging the Gap: Combining Genomics and Transcriptomics Approaches to Understand Stylosanthes scabra, an Orphan Legume from the Brazilian Caatinga.</title>
        <authorList>
            <person name="Ferreira-Neto J.R.C."/>
            <person name="da Silva M.D."/>
            <person name="Binneck E."/>
            <person name="de Melo N.F."/>
            <person name="da Silva R.H."/>
            <person name="de Melo A.L.T.M."/>
            <person name="Pandolfi V."/>
            <person name="Bustamante F.O."/>
            <person name="Brasileiro-Vidal A.C."/>
            <person name="Benko-Iseppon A.M."/>
        </authorList>
    </citation>
    <scope>NUCLEOTIDE SEQUENCE [LARGE SCALE GENOMIC DNA]</scope>
    <source>
        <tissue evidence="7">Leaves</tissue>
    </source>
</reference>
<feature type="transmembrane region" description="Helical" evidence="5">
    <location>
        <begin position="86"/>
        <end position="112"/>
    </location>
</feature>
<name>A0ABU6UCB7_9FABA</name>
<protein>
    <recommendedName>
        <fullName evidence="6">Late embryogenesis abundant protein LEA-2 subgroup domain-containing protein</fullName>
    </recommendedName>
</protein>
<keyword evidence="4 5" id="KW-0472">Membrane</keyword>
<evidence type="ECO:0000256" key="2">
    <source>
        <dbReference type="ARBA" id="ARBA00022692"/>
    </source>
</evidence>
<keyword evidence="2 5" id="KW-0812">Transmembrane</keyword>
<dbReference type="EMBL" id="JASCZI010121014">
    <property type="protein sequence ID" value="MED6158887.1"/>
    <property type="molecule type" value="Genomic_DNA"/>
</dbReference>
<evidence type="ECO:0000313" key="8">
    <source>
        <dbReference type="Proteomes" id="UP001341840"/>
    </source>
</evidence>
<comment type="subcellular location">
    <subcellularLocation>
        <location evidence="1">Membrane</location>
        <topology evidence="1">Single-pass membrane protein</topology>
    </subcellularLocation>
</comment>
<evidence type="ECO:0000259" key="6">
    <source>
        <dbReference type="Pfam" id="PF03168"/>
    </source>
</evidence>
<gene>
    <name evidence="7" type="ORF">PIB30_037173</name>
</gene>
<proteinExistence type="predicted"/>